<evidence type="ECO:0000313" key="2">
    <source>
        <dbReference type="Proteomes" id="UP000092839"/>
    </source>
</evidence>
<organism evidence="1 2">
    <name type="scientific">Bradyrhizobium icense</name>
    <dbReference type="NCBI Taxonomy" id="1274631"/>
    <lineage>
        <taxon>Bacteria</taxon>
        <taxon>Pseudomonadati</taxon>
        <taxon>Pseudomonadota</taxon>
        <taxon>Alphaproteobacteria</taxon>
        <taxon>Hyphomicrobiales</taxon>
        <taxon>Nitrobacteraceae</taxon>
        <taxon>Bradyrhizobium</taxon>
    </lineage>
</organism>
<proteinExistence type="predicted"/>
<gene>
    <name evidence="1" type="ORF">LMTR13_12340</name>
</gene>
<protein>
    <submittedName>
        <fullName evidence="1">Uncharacterized protein</fullName>
    </submittedName>
</protein>
<evidence type="ECO:0000313" key="1">
    <source>
        <dbReference type="EMBL" id="ANW00847.1"/>
    </source>
</evidence>
<dbReference type="KEGG" id="bic:LMTR13_12340"/>
<name>A0A1B1UDK6_9BRAD</name>
<dbReference type="Proteomes" id="UP000092839">
    <property type="component" value="Chromosome"/>
</dbReference>
<keyword evidence="2" id="KW-1185">Reference proteome</keyword>
<sequence>MFDEIDECRNADEGKWNGRAKMRNKCIVVLGPNATQDDEISFVLIARDTGKSRGQRADQAAGKPALELVLYKLNGRNRPFSGVPADRNAQAVQFEEESVDRSCFSIAEHNRLPDQFGLSLCVLYQDRVSAFLDEWHFHIH</sequence>
<reference evidence="1 2" key="1">
    <citation type="submission" date="2016-07" db="EMBL/GenBank/DDBJ databases">
        <title>Complete genome sequence of Bradyrhizobium icense LMTR 13T, a potential inoculant strain isolated from lima bean (Phaseolus lunatus) in Peru.</title>
        <authorList>
            <person name="Ormeno-Orrillo E."/>
            <person name="Duran D."/>
            <person name="Rogel M.A."/>
            <person name="Rey L."/>
            <person name="Imperial J."/>
            <person name="Ruiz-Argueso T."/>
            <person name="Martinez-Romero E."/>
        </authorList>
    </citation>
    <scope>NUCLEOTIDE SEQUENCE [LARGE SCALE GENOMIC DNA]</scope>
    <source>
        <strain evidence="1 2">LMTR 13</strain>
    </source>
</reference>
<accession>A0A1B1UDK6</accession>
<dbReference type="EMBL" id="CP016428">
    <property type="protein sequence ID" value="ANW00847.1"/>
    <property type="molecule type" value="Genomic_DNA"/>
</dbReference>
<dbReference type="AlphaFoldDB" id="A0A1B1UDK6"/>